<dbReference type="Proteomes" id="UP001064489">
    <property type="component" value="Chromosome 2"/>
</dbReference>
<dbReference type="AlphaFoldDB" id="A0AAD5NIR1"/>
<evidence type="ECO:0000313" key="2">
    <source>
        <dbReference type="EMBL" id="KAI9162010.1"/>
    </source>
</evidence>
<sequence>MNVDAPSTAGLVGVGVVIQDNMGCVMAACLKRYSDSFSIEIAESLAVLKGLELASDSNLVTVCLKSDSSVVINLSKSNLLHLSEFGWFCRTLRHCPVC</sequence>
<proteinExistence type="predicted"/>
<reference evidence="2" key="1">
    <citation type="journal article" date="2022" name="Plant J.">
        <title>Strategies of tolerance reflected in two North American maple genomes.</title>
        <authorList>
            <person name="McEvoy S.L."/>
            <person name="Sezen U.U."/>
            <person name="Trouern-Trend A."/>
            <person name="McMahon S.M."/>
            <person name="Schaberg P.G."/>
            <person name="Yang J."/>
            <person name="Wegrzyn J.L."/>
            <person name="Swenson N.G."/>
        </authorList>
    </citation>
    <scope>NUCLEOTIDE SEQUENCE</scope>
    <source>
        <strain evidence="2">91603</strain>
    </source>
</reference>
<organism evidence="2 3">
    <name type="scientific">Acer negundo</name>
    <name type="common">Box elder</name>
    <dbReference type="NCBI Taxonomy" id="4023"/>
    <lineage>
        <taxon>Eukaryota</taxon>
        <taxon>Viridiplantae</taxon>
        <taxon>Streptophyta</taxon>
        <taxon>Embryophyta</taxon>
        <taxon>Tracheophyta</taxon>
        <taxon>Spermatophyta</taxon>
        <taxon>Magnoliopsida</taxon>
        <taxon>eudicotyledons</taxon>
        <taxon>Gunneridae</taxon>
        <taxon>Pentapetalae</taxon>
        <taxon>rosids</taxon>
        <taxon>malvids</taxon>
        <taxon>Sapindales</taxon>
        <taxon>Sapindaceae</taxon>
        <taxon>Hippocastanoideae</taxon>
        <taxon>Acereae</taxon>
        <taxon>Acer</taxon>
    </lineage>
</organism>
<dbReference type="InterPro" id="IPR012337">
    <property type="entry name" value="RNaseH-like_sf"/>
</dbReference>
<evidence type="ECO:0000313" key="3">
    <source>
        <dbReference type="Proteomes" id="UP001064489"/>
    </source>
</evidence>
<name>A0AAD5NIR1_ACENE</name>
<dbReference type="GO" id="GO:0004523">
    <property type="term" value="F:RNA-DNA hybrid ribonuclease activity"/>
    <property type="evidence" value="ECO:0007669"/>
    <property type="project" value="InterPro"/>
</dbReference>
<dbReference type="EMBL" id="JAJSOW010000106">
    <property type="protein sequence ID" value="KAI9162010.1"/>
    <property type="molecule type" value="Genomic_DNA"/>
</dbReference>
<dbReference type="PANTHER" id="PTHR47074">
    <property type="entry name" value="BNAC02G40300D PROTEIN"/>
    <property type="match status" value="1"/>
</dbReference>
<keyword evidence="3" id="KW-1185">Reference proteome</keyword>
<gene>
    <name evidence="2" type="ORF">LWI28_022864</name>
</gene>
<dbReference type="Pfam" id="PF13456">
    <property type="entry name" value="RVT_3"/>
    <property type="match status" value="1"/>
</dbReference>
<evidence type="ECO:0000259" key="1">
    <source>
        <dbReference type="Pfam" id="PF13456"/>
    </source>
</evidence>
<comment type="caution">
    <text evidence="2">The sequence shown here is derived from an EMBL/GenBank/DDBJ whole genome shotgun (WGS) entry which is preliminary data.</text>
</comment>
<reference evidence="2" key="2">
    <citation type="submission" date="2023-02" db="EMBL/GenBank/DDBJ databases">
        <authorList>
            <person name="Swenson N.G."/>
            <person name="Wegrzyn J.L."/>
            <person name="Mcevoy S.L."/>
        </authorList>
    </citation>
    <scope>NUCLEOTIDE SEQUENCE</scope>
    <source>
        <strain evidence="2">91603</strain>
        <tissue evidence="2">Leaf</tissue>
    </source>
</reference>
<dbReference type="SUPFAM" id="SSF53098">
    <property type="entry name" value="Ribonuclease H-like"/>
    <property type="match status" value="1"/>
</dbReference>
<feature type="domain" description="RNase H type-1" evidence="1">
    <location>
        <begin position="5"/>
        <end position="77"/>
    </location>
</feature>
<dbReference type="GO" id="GO:0003676">
    <property type="term" value="F:nucleic acid binding"/>
    <property type="evidence" value="ECO:0007669"/>
    <property type="project" value="InterPro"/>
</dbReference>
<protein>
    <recommendedName>
        <fullName evidence="1">RNase H type-1 domain-containing protein</fullName>
    </recommendedName>
</protein>
<accession>A0AAD5NIR1</accession>
<dbReference type="PANTHER" id="PTHR47074:SF11">
    <property type="entry name" value="REVERSE TRANSCRIPTASE-LIKE PROTEIN"/>
    <property type="match status" value="1"/>
</dbReference>
<dbReference type="InterPro" id="IPR002156">
    <property type="entry name" value="RNaseH_domain"/>
</dbReference>
<dbReference type="Gene3D" id="3.30.420.10">
    <property type="entry name" value="Ribonuclease H-like superfamily/Ribonuclease H"/>
    <property type="match status" value="1"/>
</dbReference>
<dbReference type="InterPro" id="IPR036397">
    <property type="entry name" value="RNaseH_sf"/>
</dbReference>
<dbReference type="InterPro" id="IPR052929">
    <property type="entry name" value="RNase_H-like_EbsB-rel"/>
</dbReference>